<comment type="caution">
    <text evidence="6">The sequence shown here is derived from an EMBL/GenBank/DDBJ whole genome shotgun (WGS) entry which is preliminary data.</text>
</comment>
<dbReference type="PANTHER" id="PTHR11849:SF191">
    <property type="entry name" value="ECDYSONE-INDUCED PROTEIN 74EF ISOFORM B"/>
    <property type="match status" value="1"/>
</dbReference>
<dbReference type="GO" id="GO:0043565">
    <property type="term" value="F:sequence-specific DNA binding"/>
    <property type="evidence" value="ECO:0007669"/>
    <property type="project" value="InterPro"/>
</dbReference>
<organism evidence="6 7">
    <name type="scientific">Littorina saxatilis</name>
    <dbReference type="NCBI Taxonomy" id="31220"/>
    <lineage>
        <taxon>Eukaryota</taxon>
        <taxon>Metazoa</taxon>
        <taxon>Spiralia</taxon>
        <taxon>Lophotrochozoa</taxon>
        <taxon>Mollusca</taxon>
        <taxon>Gastropoda</taxon>
        <taxon>Caenogastropoda</taxon>
        <taxon>Littorinimorpha</taxon>
        <taxon>Littorinoidea</taxon>
        <taxon>Littorinidae</taxon>
        <taxon>Littorina</taxon>
    </lineage>
</organism>
<accession>A0AAN9B774</accession>
<evidence type="ECO:0000256" key="3">
    <source>
        <dbReference type="RuleBase" id="RU004019"/>
    </source>
</evidence>
<dbReference type="GO" id="GO:0030154">
    <property type="term" value="P:cell differentiation"/>
    <property type="evidence" value="ECO:0007669"/>
    <property type="project" value="TreeGrafter"/>
</dbReference>
<feature type="compositionally biased region" description="Basic residues" evidence="4">
    <location>
        <begin position="175"/>
        <end position="188"/>
    </location>
</feature>
<feature type="region of interest" description="Disordered" evidence="4">
    <location>
        <begin position="212"/>
        <end position="246"/>
    </location>
</feature>
<dbReference type="InterPro" id="IPR000418">
    <property type="entry name" value="Ets_dom"/>
</dbReference>
<dbReference type="GO" id="GO:0000981">
    <property type="term" value="F:DNA-binding transcription factor activity, RNA polymerase II-specific"/>
    <property type="evidence" value="ECO:0007669"/>
    <property type="project" value="TreeGrafter"/>
</dbReference>
<evidence type="ECO:0000313" key="7">
    <source>
        <dbReference type="Proteomes" id="UP001374579"/>
    </source>
</evidence>
<evidence type="ECO:0000313" key="6">
    <source>
        <dbReference type="EMBL" id="KAK7099174.1"/>
    </source>
</evidence>
<evidence type="ECO:0000256" key="2">
    <source>
        <dbReference type="ARBA" id="ARBA00023125"/>
    </source>
</evidence>
<dbReference type="Proteomes" id="UP001374579">
    <property type="component" value="Unassembled WGS sequence"/>
</dbReference>
<keyword evidence="2 3" id="KW-0238">DNA-binding</keyword>
<dbReference type="PRINTS" id="PR00454">
    <property type="entry name" value="ETSDOMAIN"/>
</dbReference>
<sequence length="357" mass="40970">MPALGQSDVLSYSPLEGTCYAQLQPVAMDFSIGSLIASSTNMCLPDGLGDASCAGYPVGSQSYHHYSYSSDDSIPPTSPESVYEDELSAIQDVLHQRMIGRTASDDDEDSVMFDFEDLDFLDQCSRDSDSLSNGSRTDYPTVIVADQAYFTAPPSLHRPSPRHHMTTTTSSPATTHHHHHQHPHHHRPISSWSLHYNDAATVNRYDDPRFVLPPTPTLSPSSSPSPRLQEVREPFPPMMNDLWNEDDDDEDAEYKPYCDSRRGAKKNLLWKFLLWVLDHQPDLAQWTDMRKGVFKFVDTARISTQWGQRKHKRDMTFEKLSRGIRHYYKRGLMERLSNTRLVYKFNWEKVPKRYRKA</sequence>
<comment type="similarity">
    <text evidence="1 3">Belongs to the ETS family.</text>
</comment>
<reference evidence="6 7" key="1">
    <citation type="submission" date="2024-02" db="EMBL/GenBank/DDBJ databases">
        <title>Chromosome-scale genome assembly of the rough periwinkle Littorina saxatilis.</title>
        <authorList>
            <person name="De Jode A."/>
            <person name="Faria R."/>
            <person name="Formenti G."/>
            <person name="Sims Y."/>
            <person name="Smith T.P."/>
            <person name="Tracey A."/>
            <person name="Wood J.M.D."/>
            <person name="Zagrodzka Z.B."/>
            <person name="Johannesson K."/>
            <person name="Butlin R.K."/>
            <person name="Leder E.H."/>
        </authorList>
    </citation>
    <scope>NUCLEOTIDE SEQUENCE [LARGE SCALE GENOMIC DNA]</scope>
    <source>
        <strain evidence="6">Snail1</strain>
        <tissue evidence="6">Muscle</tissue>
    </source>
</reference>
<evidence type="ECO:0000256" key="1">
    <source>
        <dbReference type="ARBA" id="ARBA00005562"/>
    </source>
</evidence>
<dbReference type="EMBL" id="JBAMIC010000012">
    <property type="protein sequence ID" value="KAK7099174.1"/>
    <property type="molecule type" value="Genomic_DNA"/>
</dbReference>
<evidence type="ECO:0000256" key="4">
    <source>
        <dbReference type="SAM" id="MobiDB-lite"/>
    </source>
</evidence>
<dbReference type="GO" id="GO:0005634">
    <property type="term" value="C:nucleus"/>
    <property type="evidence" value="ECO:0007669"/>
    <property type="project" value="UniProtKB-SubCell"/>
</dbReference>
<proteinExistence type="inferred from homology"/>
<comment type="subcellular location">
    <subcellularLocation>
        <location evidence="3">Nucleus</location>
    </subcellularLocation>
</comment>
<dbReference type="SMART" id="SM00413">
    <property type="entry name" value="ETS"/>
    <property type="match status" value="1"/>
</dbReference>
<name>A0AAN9B774_9CAEN</name>
<dbReference type="SUPFAM" id="SSF46785">
    <property type="entry name" value="Winged helix' DNA-binding domain"/>
    <property type="match status" value="1"/>
</dbReference>
<dbReference type="AlphaFoldDB" id="A0AAN9B774"/>
<evidence type="ECO:0000259" key="5">
    <source>
        <dbReference type="PROSITE" id="PS50061"/>
    </source>
</evidence>
<gene>
    <name evidence="6" type="ORF">V1264_003358</name>
</gene>
<dbReference type="InterPro" id="IPR036388">
    <property type="entry name" value="WH-like_DNA-bd_sf"/>
</dbReference>
<dbReference type="PROSITE" id="PS50061">
    <property type="entry name" value="ETS_DOMAIN_3"/>
    <property type="match status" value="1"/>
</dbReference>
<feature type="domain" description="ETS" evidence="5">
    <location>
        <begin position="267"/>
        <end position="346"/>
    </location>
</feature>
<dbReference type="InterPro" id="IPR036390">
    <property type="entry name" value="WH_DNA-bd_sf"/>
</dbReference>
<dbReference type="InterPro" id="IPR046328">
    <property type="entry name" value="ETS_fam"/>
</dbReference>
<dbReference type="Pfam" id="PF00178">
    <property type="entry name" value="Ets"/>
    <property type="match status" value="1"/>
</dbReference>
<dbReference type="Gene3D" id="1.10.10.10">
    <property type="entry name" value="Winged helix-like DNA-binding domain superfamily/Winged helix DNA-binding domain"/>
    <property type="match status" value="1"/>
</dbReference>
<protein>
    <recommendedName>
        <fullName evidence="5">ETS domain-containing protein</fullName>
    </recommendedName>
</protein>
<keyword evidence="3" id="KW-0539">Nucleus</keyword>
<keyword evidence="7" id="KW-1185">Reference proteome</keyword>
<feature type="region of interest" description="Disordered" evidence="4">
    <location>
        <begin position="152"/>
        <end position="190"/>
    </location>
</feature>
<dbReference type="PANTHER" id="PTHR11849">
    <property type="entry name" value="ETS"/>
    <property type="match status" value="1"/>
</dbReference>